<dbReference type="Pfam" id="PF00908">
    <property type="entry name" value="dTDP_sugar_isom"/>
    <property type="match status" value="1"/>
</dbReference>
<dbReference type="Proteomes" id="UP000613582">
    <property type="component" value="Unassembled WGS sequence"/>
</dbReference>
<dbReference type="InterPro" id="IPR014710">
    <property type="entry name" value="RmlC-like_jellyroll"/>
</dbReference>
<evidence type="ECO:0000256" key="2">
    <source>
        <dbReference type="ARBA" id="ARBA00001997"/>
    </source>
</evidence>
<dbReference type="EC" id="5.1.3.13" evidence="3 7"/>
<comment type="catalytic activity">
    <reaction evidence="1 7">
        <text>dTDP-4-dehydro-6-deoxy-alpha-D-glucose = dTDP-4-dehydro-beta-L-rhamnose</text>
        <dbReference type="Rhea" id="RHEA:16969"/>
        <dbReference type="ChEBI" id="CHEBI:57649"/>
        <dbReference type="ChEBI" id="CHEBI:62830"/>
        <dbReference type="EC" id="5.1.3.13"/>
    </reaction>
</comment>
<dbReference type="NCBIfam" id="TIGR01221">
    <property type="entry name" value="rmlC"/>
    <property type="match status" value="1"/>
</dbReference>
<dbReference type="CDD" id="cd00438">
    <property type="entry name" value="cupin_RmlC"/>
    <property type="match status" value="1"/>
</dbReference>
<dbReference type="GO" id="GO:0008830">
    <property type="term" value="F:dTDP-4-dehydrorhamnose 3,5-epimerase activity"/>
    <property type="evidence" value="ECO:0007669"/>
    <property type="project" value="UniProtKB-UniRule"/>
</dbReference>
<name>A0A8J2V5A6_9PROT</name>
<organism evidence="8 9">
    <name type="scientific">Aquisalinus flavus</name>
    <dbReference type="NCBI Taxonomy" id="1526572"/>
    <lineage>
        <taxon>Bacteria</taxon>
        <taxon>Pseudomonadati</taxon>
        <taxon>Pseudomonadota</taxon>
        <taxon>Alphaproteobacteria</taxon>
        <taxon>Parvularculales</taxon>
        <taxon>Parvularculaceae</taxon>
        <taxon>Aquisalinus</taxon>
    </lineage>
</organism>
<comment type="caution">
    <text evidence="8">The sequence shown here is derived from an EMBL/GenBank/DDBJ whole genome shotgun (WGS) entry which is preliminary data.</text>
</comment>
<evidence type="ECO:0000256" key="7">
    <source>
        <dbReference type="RuleBase" id="RU364069"/>
    </source>
</evidence>
<sequence length="187" mass="21008">MLEVTELDIPEVKLLKPRVFADNRGYFTETYNKTRFDEKAVPLGFVQDNESYSKHKYTVRGLHYQAPPYAQDKLVRVVHGSVLDVAVDVRRGSPTYGKWVSAELSAENGTQILVPAGFLHGFITLEPDTLVVYKVTALYSAEADGNVHWFSPELGIDWGVTEDQAVLSDKDAKAPPYSEFETPFDYS</sequence>
<feature type="site" description="Participates in a stacking interaction with the thymidine ring of dTDP-4-oxo-6-deoxyglucose" evidence="6">
    <location>
        <position position="139"/>
    </location>
</feature>
<reference evidence="8" key="2">
    <citation type="submission" date="2020-09" db="EMBL/GenBank/DDBJ databases">
        <authorList>
            <person name="Sun Q."/>
            <person name="Zhou Y."/>
        </authorList>
    </citation>
    <scope>NUCLEOTIDE SEQUENCE</scope>
    <source>
        <strain evidence="8">CGMCC 1.12921</strain>
    </source>
</reference>
<accession>A0A8J2V5A6</accession>
<evidence type="ECO:0000256" key="3">
    <source>
        <dbReference type="ARBA" id="ARBA00012098"/>
    </source>
</evidence>
<dbReference type="PANTHER" id="PTHR21047">
    <property type="entry name" value="DTDP-6-DEOXY-D-GLUCOSE-3,5 EPIMERASE"/>
    <property type="match status" value="1"/>
</dbReference>
<keyword evidence="9" id="KW-1185">Reference proteome</keyword>
<dbReference type="InterPro" id="IPR011051">
    <property type="entry name" value="RmlC_Cupin_sf"/>
</dbReference>
<dbReference type="InterPro" id="IPR000888">
    <property type="entry name" value="RmlC-like"/>
</dbReference>
<dbReference type="PANTHER" id="PTHR21047:SF2">
    <property type="entry name" value="THYMIDINE DIPHOSPHO-4-KETO-RHAMNOSE 3,5-EPIMERASE"/>
    <property type="match status" value="1"/>
</dbReference>
<dbReference type="SUPFAM" id="SSF51182">
    <property type="entry name" value="RmlC-like cupins"/>
    <property type="match status" value="1"/>
</dbReference>
<comment type="similarity">
    <text evidence="7">Belongs to the dTDP-4-dehydrorhamnose 3,5-epimerase family.</text>
</comment>
<evidence type="ECO:0000256" key="6">
    <source>
        <dbReference type="PIRSR" id="PIRSR600888-3"/>
    </source>
</evidence>
<evidence type="ECO:0000256" key="1">
    <source>
        <dbReference type="ARBA" id="ARBA00001298"/>
    </source>
</evidence>
<dbReference type="UniPathway" id="UPA00124"/>
<feature type="active site" description="Proton acceptor" evidence="5">
    <location>
        <position position="63"/>
    </location>
</feature>
<evidence type="ECO:0000313" key="8">
    <source>
        <dbReference type="EMBL" id="GGD09626.1"/>
    </source>
</evidence>
<dbReference type="AlphaFoldDB" id="A0A8J2V5A6"/>
<dbReference type="EMBL" id="BMGH01000001">
    <property type="protein sequence ID" value="GGD09626.1"/>
    <property type="molecule type" value="Genomic_DNA"/>
</dbReference>
<dbReference type="GO" id="GO:0019305">
    <property type="term" value="P:dTDP-rhamnose biosynthetic process"/>
    <property type="evidence" value="ECO:0007669"/>
    <property type="project" value="UniProtKB-UniRule"/>
</dbReference>
<dbReference type="RefSeq" id="WP_188158723.1">
    <property type="nucleotide sequence ID" value="NZ_BMGH01000001.1"/>
</dbReference>
<feature type="active site" description="Proton donor" evidence="5">
    <location>
        <position position="133"/>
    </location>
</feature>
<comment type="pathway">
    <text evidence="7">Carbohydrate biosynthesis; dTDP-L-rhamnose biosynthesis.</text>
</comment>
<evidence type="ECO:0000256" key="4">
    <source>
        <dbReference type="ARBA" id="ARBA00019595"/>
    </source>
</evidence>
<proteinExistence type="inferred from homology"/>
<protein>
    <recommendedName>
        <fullName evidence="4 7">dTDP-4-dehydrorhamnose 3,5-epimerase</fullName>
        <ecNumber evidence="3 7">5.1.3.13</ecNumber>
    </recommendedName>
    <alternativeName>
        <fullName evidence="7">Thymidine diphospho-4-keto-rhamnose 3,5-epimerase</fullName>
    </alternativeName>
</protein>
<comment type="function">
    <text evidence="2 7">Catalyzes the epimerization of the C3' and C5'positions of dTDP-6-deoxy-D-xylo-4-hexulose, forming dTDP-6-deoxy-L-lyxo-4-hexulose.</text>
</comment>
<dbReference type="GO" id="GO:0000271">
    <property type="term" value="P:polysaccharide biosynthetic process"/>
    <property type="evidence" value="ECO:0007669"/>
    <property type="project" value="TreeGrafter"/>
</dbReference>
<comment type="subunit">
    <text evidence="7">Homodimer.</text>
</comment>
<dbReference type="Gene3D" id="2.60.120.10">
    <property type="entry name" value="Jelly Rolls"/>
    <property type="match status" value="1"/>
</dbReference>
<evidence type="ECO:0000313" key="9">
    <source>
        <dbReference type="Proteomes" id="UP000613582"/>
    </source>
</evidence>
<dbReference type="GO" id="GO:0005829">
    <property type="term" value="C:cytosol"/>
    <property type="evidence" value="ECO:0007669"/>
    <property type="project" value="TreeGrafter"/>
</dbReference>
<keyword evidence="7" id="KW-0413">Isomerase</keyword>
<gene>
    <name evidence="8" type="primary">rfbC</name>
    <name evidence="8" type="ORF">GCM10011342_18150</name>
</gene>
<evidence type="ECO:0000256" key="5">
    <source>
        <dbReference type="PIRSR" id="PIRSR600888-1"/>
    </source>
</evidence>
<reference evidence="8" key="1">
    <citation type="journal article" date="2014" name="Int. J. Syst. Evol. Microbiol.">
        <title>Complete genome sequence of Corynebacterium casei LMG S-19264T (=DSM 44701T), isolated from a smear-ripened cheese.</title>
        <authorList>
            <consortium name="US DOE Joint Genome Institute (JGI-PGF)"/>
            <person name="Walter F."/>
            <person name="Albersmeier A."/>
            <person name="Kalinowski J."/>
            <person name="Ruckert C."/>
        </authorList>
    </citation>
    <scope>NUCLEOTIDE SEQUENCE</scope>
    <source>
        <strain evidence="8">CGMCC 1.12921</strain>
    </source>
</reference>